<accession>A0A382LZ56</accession>
<sequence length="228" mass="25481">HFKYDGNTKLINVSAVTVNSAGNTMAPMSVSTVDLAQDAEEVESYEGCLVTVSNVTVSAVNAYDWGIVDDSGVECLIDDDMATMAADNYLSTLENGSTLGQVTGIFNFSYGTYKIQVRDEADLGQLGVDEDFESLPRRFALYDNYPNPFNPETRIRFEIANQENVQLIIYDILGHKVRTLVNDNYNPGMYVINWDGMNDNRQPVSSGPYLYRIKAGEFIDHKKMILVR</sequence>
<protein>
    <recommendedName>
        <fullName evidence="1">FlgD/Vpr Ig-like domain-containing protein</fullName>
    </recommendedName>
</protein>
<dbReference type="Pfam" id="PF13860">
    <property type="entry name" value="FlgD_ig"/>
    <property type="match status" value="1"/>
</dbReference>
<evidence type="ECO:0000313" key="2">
    <source>
        <dbReference type="EMBL" id="SVC40342.1"/>
    </source>
</evidence>
<dbReference type="EMBL" id="UINC01089333">
    <property type="protein sequence ID" value="SVC40342.1"/>
    <property type="molecule type" value="Genomic_DNA"/>
</dbReference>
<name>A0A382LZ56_9ZZZZ</name>
<dbReference type="NCBIfam" id="TIGR04183">
    <property type="entry name" value="Por_Secre_tail"/>
    <property type="match status" value="1"/>
</dbReference>
<reference evidence="2" key="1">
    <citation type="submission" date="2018-05" db="EMBL/GenBank/DDBJ databases">
        <authorList>
            <person name="Lanie J.A."/>
            <person name="Ng W.-L."/>
            <person name="Kazmierczak K.M."/>
            <person name="Andrzejewski T.M."/>
            <person name="Davidsen T.M."/>
            <person name="Wayne K.J."/>
            <person name="Tettelin H."/>
            <person name="Glass J.I."/>
            <person name="Rusch D."/>
            <person name="Podicherti R."/>
            <person name="Tsui H.-C.T."/>
            <person name="Winkler M.E."/>
        </authorList>
    </citation>
    <scope>NUCLEOTIDE SEQUENCE</scope>
</reference>
<feature type="domain" description="FlgD/Vpr Ig-like" evidence="1">
    <location>
        <begin position="161"/>
        <end position="215"/>
    </location>
</feature>
<dbReference type="InterPro" id="IPR026444">
    <property type="entry name" value="Secre_tail"/>
</dbReference>
<proteinExistence type="predicted"/>
<gene>
    <name evidence="2" type="ORF">METZ01_LOCUS293196</name>
</gene>
<dbReference type="AlphaFoldDB" id="A0A382LZ56"/>
<dbReference type="Gene3D" id="2.60.40.4070">
    <property type="match status" value="1"/>
</dbReference>
<feature type="non-terminal residue" evidence="2">
    <location>
        <position position="1"/>
    </location>
</feature>
<evidence type="ECO:0000259" key="1">
    <source>
        <dbReference type="Pfam" id="PF13860"/>
    </source>
</evidence>
<organism evidence="2">
    <name type="scientific">marine metagenome</name>
    <dbReference type="NCBI Taxonomy" id="408172"/>
    <lineage>
        <taxon>unclassified sequences</taxon>
        <taxon>metagenomes</taxon>
        <taxon>ecological metagenomes</taxon>
    </lineage>
</organism>
<dbReference type="InterPro" id="IPR025965">
    <property type="entry name" value="FlgD/Vpr_Ig-like"/>
</dbReference>